<evidence type="ECO:0000313" key="4">
    <source>
        <dbReference type="EMBL" id="GFG67165.1"/>
    </source>
</evidence>
<accession>A0ABQ1BUJ7</accession>
<organism evidence="4 5">
    <name type="scientific">Mycobacterium kubicae</name>
    <dbReference type="NCBI Taxonomy" id="120959"/>
    <lineage>
        <taxon>Bacteria</taxon>
        <taxon>Bacillati</taxon>
        <taxon>Actinomycetota</taxon>
        <taxon>Actinomycetes</taxon>
        <taxon>Mycobacteriales</taxon>
        <taxon>Mycobacteriaceae</taxon>
        <taxon>Mycobacterium</taxon>
        <taxon>Mycobacterium simiae complex</taxon>
    </lineage>
</organism>
<dbReference type="Pfam" id="PF04075">
    <property type="entry name" value="F420H2_quin_red"/>
    <property type="match status" value="1"/>
</dbReference>
<comment type="caution">
    <text evidence="4">The sequence shown here is derived from an EMBL/GenBank/DDBJ whole genome shotgun (WGS) entry which is preliminary data.</text>
</comment>
<dbReference type="PANTHER" id="PTHR39428">
    <property type="entry name" value="F420H(2)-DEPENDENT QUINONE REDUCTASE RV1261C"/>
    <property type="match status" value="1"/>
</dbReference>
<comment type="similarity">
    <text evidence="1">Belongs to the F420H(2)-dependent quinone reductase family.</text>
</comment>
<dbReference type="PANTHER" id="PTHR39428:SF1">
    <property type="entry name" value="F420H(2)-DEPENDENT QUINONE REDUCTASE RV1261C"/>
    <property type="match status" value="1"/>
</dbReference>
<evidence type="ECO:0000256" key="3">
    <source>
        <dbReference type="ARBA" id="ARBA00049106"/>
    </source>
</evidence>
<proteinExistence type="inferred from homology"/>
<comment type="catalytic activity">
    <reaction evidence="3">
        <text>oxidized coenzyme F420-(gamma-L-Glu)(n) + a quinol + H(+) = reduced coenzyme F420-(gamma-L-Glu)(n) + a quinone</text>
        <dbReference type="Rhea" id="RHEA:39663"/>
        <dbReference type="Rhea" id="RHEA-COMP:12939"/>
        <dbReference type="Rhea" id="RHEA-COMP:14378"/>
        <dbReference type="ChEBI" id="CHEBI:15378"/>
        <dbReference type="ChEBI" id="CHEBI:24646"/>
        <dbReference type="ChEBI" id="CHEBI:132124"/>
        <dbReference type="ChEBI" id="CHEBI:133980"/>
        <dbReference type="ChEBI" id="CHEBI:139511"/>
    </reaction>
</comment>
<dbReference type="EMBL" id="BLKU01000005">
    <property type="protein sequence ID" value="GFG67165.1"/>
    <property type="molecule type" value="Genomic_DNA"/>
</dbReference>
<dbReference type="InterPro" id="IPR012349">
    <property type="entry name" value="Split_barrel_FMN-bd"/>
</dbReference>
<dbReference type="Gene3D" id="2.30.110.10">
    <property type="entry name" value="Electron Transport, Fmn-binding Protein, Chain A"/>
    <property type="match status" value="1"/>
</dbReference>
<dbReference type="Proteomes" id="UP000465306">
    <property type="component" value="Unassembled WGS sequence"/>
</dbReference>
<evidence type="ECO:0000256" key="1">
    <source>
        <dbReference type="ARBA" id="ARBA00008710"/>
    </source>
</evidence>
<keyword evidence="2" id="KW-0560">Oxidoreductase</keyword>
<sequence>MWWWLGGPIVLSKAAMTHVWPKINRFEAPLIEATRGRLKLSANLPMVVLTSVGARSGEHREVPLAYFTDGDDVILIASNYGGTRHPAWYHNLRAHPECQLHIGPRGGSFLAREAVGADRDRLYELATDRLSNVFALHDRRSGEARTIPVMRLTPLDEAR</sequence>
<reference evidence="4 5" key="1">
    <citation type="journal article" date="2019" name="Emerg. Microbes Infect.">
        <title>Comprehensive subspecies identification of 175 nontuberculous mycobacteria species based on 7547 genomic profiles.</title>
        <authorList>
            <person name="Matsumoto Y."/>
            <person name="Kinjo T."/>
            <person name="Motooka D."/>
            <person name="Nabeya D."/>
            <person name="Jung N."/>
            <person name="Uechi K."/>
            <person name="Horii T."/>
            <person name="Iida T."/>
            <person name="Fujita J."/>
            <person name="Nakamura S."/>
        </authorList>
    </citation>
    <scope>NUCLEOTIDE SEQUENCE [LARGE SCALE GENOMIC DNA]</scope>
    <source>
        <strain evidence="4 5">JCM 13573</strain>
    </source>
</reference>
<evidence type="ECO:0000313" key="5">
    <source>
        <dbReference type="Proteomes" id="UP000465306"/>
    </source>
</evidence>
<evidence type="ECO:0000256" key="2">
    <source>
        <dbReference type="ARBA" id="ARBA00023002"/>
    </source>
</evidence>
<dbReference type="NCBIfam" id="TIGR00026">
    <property type="entry name" value="hi_GC_TIGR00026"/>
    <property type="match status" value="1"/>
</dbReference>
<dbReference type="InterPro" id="IPR004378">
    <property type="entry name" value="F420H2_quin_Rdtase"/>
</dbReference>
<name>A0ABQ1BUJ7_9MYCO</name>
<protein>
    <submittedName>
        <fullName evidence="4">Nitroreductase</fullName>
    </submittedName>
</protein>
<gene>
    <name evidence="4" type="ORF">MKUB_46550</name>
</gene>
<keyword evidence="5" id="KW-1185">Reference proteome</keyword>